<evidence type="ECO:0000313" key="11">
    <source>
        <dbReference type="Proteomes" id="UP000599074"/>
    </source>
</evidence>
<feature type="chain" id="PRO_5035157995" description="beta-N-acetylhexosaminidase" evidence="7">
    <location>
        <begin position="34"/>
        <end position="611"/>
    </location>
</feature>
<reference evidence="10" key="1">
    <citation type="submission" date="2021-01" db="EMBL/GenBank/DDBJ databases">
        <title>Whole genome shotgun sequence of Planosporangium mesophilum NBRC 109066.</title>
        <authorList>
            <person name="Komaki H."/>
            <person name="Tamura T."/>
        </authorList>
    </citation>
    <scope>NUCLEOTIDE SEQUENCE</scope>
    <source>
        <strain evidence="10">NBRC 109066</strain>
    </source>
</reference>
<name>A0A8J3TG99_9ACTN</name>
<feature type="domain" description="Glycoside hydrolase family 3 C-terminal" evidence="9">
    <location>
        <begin position="441"/>
        <end position="609"/>
    </location>
</feature>
<dbReference type="SUPFAM" id="SSF51445">
    <property type="entry name" value="(Trans)glycosidases"/>
    <property type="match status" value="1"/>
</dbReference>
<comment type="caution">
    <text evidence="10">The sequence shown here is derived from an EMBL/GenBank/DDBJ whole genome shotgun (WGS) entry which is preliminary data.</text>
</comment>
<keyword evidence="11" id="KW-1185">Reference proteome</keyword>
<dbReference type="InterPro" id="IPR019800">
    <property type="entry name" value="Glyco_hydro_3_AS"/>
</dbReference>
<evidence type="ECO:0000256" key="2">
    <source>
        <dbReference type="ARBA" id="ARBA00005336"/>
    </source>
</evidence>
<dbReference type="Gene3D" id="3.20.20.300">
    <property type="entry name" value="Glycoside hydrolase, family 3, N-terminal domain"/>
    <property type="match status" value="1"/>
</dbReference>
<keyword evidence="4 6" id="KW-0378">Hydrolase</keyword>
<dbReference type="AlphaFoldDB" id="A0A8J3TG99"/>
<sequence length="611" mass="63792">MSWHPRSARTVSALIAAAVTVALGAVGPGSASAADRAPLPGCHRPSDLRACAWALATLARMNLEEKVGQLFVTYAYGSTVDTTDAADVAANRSAYGVDNAAALVDKYKLGGIIYFAWSHNVNNPGQIAALSNGVQRTAAKARVPVPMLVGTDQEQGIVVRIGSPATQFPGNMALGADRRTADTRTAASITGQELRAMGINQDYAPVADVNVNPANPVIGVRSFSSDPTLAATLTKEAVTGYQGAGIIATAKHFPGHGDTNVDSHTGIPVIGHTRQQWEQLDRPPFAAAIAAKIDSIMTAHIVVPSLDPSGDPATLSQPIVTGILRKELKYDGVVVTDSLGMAGVRQKYGDDRVPVLALKAGVDQLLMPPDLDLAYRSVLTAVRGGELTERRVNESVLRILVLKYQRGLVANPYVDESTVSTTVGTADHVAVSQAVTDRTTTLVRNDRSTLPVAARPGLATLVTGWGVATTSTLAATLGRRGLATDALTTGISPTQAQIDAAVAAAGSHELTVVTTNGLRSNPQQRRLVEALQATGTKLVVVAVAEPYDIAYVPSVPTYLATYSYTAVGLESLTRVLLGEVSPTGRLPITIPAAESPSTVLYPFGHGLSYPG</sequence>
<evidence type="ECO:0000313" key="10">
    <source>
        <dbReference type="EMBL" id="GII25903.1"/>
    </source>
</evidence>
<dbReference type="SUPFAM" id="SSF52279">
    <property type="entry name" value="Beta-D-glucan exohydrolase, C-terminal domain"/>
    <property type="match status" value="1"/>
</dbReference>
<dbReference type="GO" id="GO:0004563">
    <property type="term" value="F:beta-N-acetylhexosaminidase activity"/>
    <property type="evidence" value="ECO:0007669"/>
    <property type="project" value="UniProtKB-EC"/>
</dbReference>
<dbReference type="InterPro" id="IPR050226">
    <property type="entry name" value="NagZ_Beta-hexosaminidase"/>
</dbReference>
<keyword evidence="5 6" id="KW-0326">Glycosidase</keyword>
<dbReference type="InterPro" id="IPR036881">
    <property type="entry name" value="Glyco_hydro_3_C_sf"/>
</dbReference>
<dbReference type="PROSITE" id="PS00775">
    <property type="entry name" value="GLYCOSYL_HYDROL_F3"/>
    <property type="match status" value="1"/>
</dbReference>
<comment type="catalytic activity">
    <reaction evidence="1">
        <text>Hydrolysis of terminal non-reducing N-acetyl-D-hexosamine residues in N-acetyl-beta-D-hexosaminides.</text>
        <dbReference type="EC" id="3.2.1.52"/>
    </reaction>
</comment>
<feature type="domain" description="Glycoside hydrolase family 3 N-terminal" evidence="8">
    <location>
        <begin position="63"/>
        <end position="401"/>
    </location>
</feature>
<dbReference type="GO" id="GO:0009254">
    <property type="term" value="P:peptidoglycan turnover"/>
    <property type="evidence" value="ECO:0007669"/>
    <property type="project" value="TreeGrafter"/>
</dbReference>
<dbReference type="EMBL" id="BOON01000061">
    <property type="protein sequence ID" value="GII25903.1"/>
    <property type="molecule type" value="Genomic_DNA"/>
</dbReference>
<dbReference type="InterPro" id="IPR002772">
    <property type="entry name" value="Glyco_hydro_3_C"/>
</dbReference>
<dbReference type="Proteomes" id="UP000599074">
    <property type="component" value="Unassembled WGS sequence"/>
</dbReference>
<evidence type="ECO:0000256" key="6">
    <source>
        <dbReference type="RuleBase" id="RU361161"/>
    </source>
</evidence>
<dbReference type="Pfam" id="PF00933">
    <property type="entry name" value="Glyco_hydro_3"/>
    <property type="match status" value="1"/>
</dbReference>
<evidence type="ECO:0000256" key="7">
    <source>
        <dbReference type="SAM" id="SignalP"/>
    </source>
</evidence>
<dbReference type="PANTHER" id="PTHR30480">
    <property type="entry name" value="BETA-HEXOSAMINIDASE-RELATED"/>
    <property type="match status" value="1"/>
</dbReference>
<dbReference type="PANTHER" id="PTHR30480:SF13">
    <property type="entry name" value="BETA-HEXOSAMINIDASE"/>
    <property type="match status" value="1"/>
</dbReference>
<evidence type="ECO:0000259" key="8">
    <source>
        <dbReference type="Pfam" id="PF00933"/>
    </source>
</evidence>
<evidence type="ECO:0000256" key="1">
    <source>
        <dbReference type="ARBA" id="ARBA00001231"/>
    </source>
</evidence>
<gene>
    <name evidence="10" type="ORF">Pme01_55000</name>
</gene>
<keyword evidence="7" id="KW-0732">Signal</keyword>
<dbReference type="Gene3D" id="3.40.50.1700">
    <property type="entry name" value="Glycoside hydrolase family 3 C-terminal domain"/>
    <property type="match status" value="1"/>
</dbReference>
<dbReference type="RefSeq" id="WP_168117450.1">
    <property type="nucleotide sequence ID" value="NZ_BOON01000061.1"/>
</dbReference>
<dbReference type="Pfam" id="PF01915">
    <property type="entry name" value="Glyco_hydro_3_C"/>
    <property type="match status" value="1"/>
</dbReference>
<evidence type="ECO:0000259" key="9">
    <source>
        <dbReference type="Pfam" id="PF01915"/>
    </source>
</evidence>
<evidence type="ECO:0000256" key="5">
    <source>
        <dbReference type="ARBA" id="ARBA00023295"/>
    </source>
</evidence>
<dbReference type="GO" id="GO:0005975">
    <property type="term" value="P:carbohydrate metabolic process"/>
    <property type="evidence" value="ECO:0007669"/>
    <property type="project" value="InterPro"/>
</dbReference>
<protein>
    <recommendedName>
        <fullName evidence="3">beta-N-acetylhexosaminidase</fullName>
        <ecNumber evidence="3">3.2.1.52</ecNumber>
    </recommendedName>
</protein>
<dbReference type="InterPro" id="IPR017853">
    <property type="entry name" value="GH"/>
</dbReference>
<comment type="similarity">
    <text evidence="2 6">Belongs to the glycosyl hydrolase 3 family.</text>
</comment>
<dbReference type="FunFam" id="3.20.20.300:FF:000014">
    <property type="entry name" value="Beta-hexosaminidase, lipoprotein"/>
    <property type="match status" value="1"/>
</dbReference>
<evidence type="ECO:0000256" key="3">
    <source>
        <dbReference type="ARBA" id="ARBA00012663"/>
    </source>
</evidence>
<evidence type="ECO:0000256" key="4">
    <source>
        <dbReference type="ARBA" id="ARBA00022801"/>
    </source>
</evidence>
<accession>A0A8J3TG99</accession>
<organism evidence="10 11">
    <name type="scientific">Planosporangium mesophilum</name>
    <dbReference type="NCBI Taxonomy" id="689768"/>
    <lineage>
        <taxon>Bacteria</taxon>
        <taxon>Bacillati</taxon>
        <taxon>Actinomycetota</taxon>
        <taxon>Actinomycetes</taxon>
        <taxon>Micromonosporales</taxon>
        <taxon>Micromonosporaceae</taxon>
        <taxon>Planosporangium</taxon>
    </lineage>
</organism>
<dbReference type="InterPro" id="IPR036962">
    <property type="entry name" value="Glyco_hydro_3_N_sf"/>
</dbReference>
<feature type="signal peptide" evidence="7">
    <location>
        <begin position="1"/>
        <end position="33"/>
    </location>
</feature>
<proteinExistence type="inferred from homology"/>
<dbReference type="EC" id="3.2.1.52" evidence="3"/>
<dbReference type="InterPro" id="IPR001764">
    <property type="entry name" value="Glyco_hydro_3_N"/>
</dbReference>